<keyword evidence="1" id="KW-0812">Transmembrane</keyword>
<keyword evidence="1" id="KW-0472">Membrane</keyword>
<dbReference type="AlphaFoldDB" id="A0A0B7FEN2"/>
<dbReference type="EMBL" id="LN679278">
    <property type="protein sequence ID" value="CEL54662.1"/>
    <property type="molecule type" value="Genomic_DNA"/>
</dbReference>
<sequence length="270" mass="29327">MYRRLQFVPEYSDTSTGGVREVGTHSSESVQICQLEVVLVRIDPIRFSCLPGIPHLSMIFPRATRLVAILSVVLAFGILVCGSPVLTEKRFASTAVDQAYDTLRLLKSGLSEQYSKIDAHRANGTDATEDVEKIVQLFDSATARMKELPKDSNCPLNDKCPKILILWIQILIDLVKWAKLQKLETRAISIEEALMNISSSLGTFISALGSFLSGISNGVAGGLTGGLDNLLDSIRPNLEQLREQLFGHGLNGGIFEIIRGLINALTGGSG</sequence>
<organism evidence="2 3">
    <name type="scientific">Thanatephorus cucumeris (strain AG1-IB / isolate 7/3/14)</name>
    <name type="common">Lettuce bottom rot fungus</name>
    <name type="synonym">Rhizoctonia solani</name>
    <dbReference type="NCBI Taxonomy" id="1108050"/>
    <lineage>
        <taxon>Eukaryota</taxon>
        <taxon>Fungi</taxon>
        <taxon>Dikarya</taxon>
        <taxon>Basidiomycota</taxon>
        <taxon>Agaricomycotina</taxon>
        <taxon>Agaricomycetes</taxon>
        <taxon>Cantharellales</taxon>
        <taxon>Ceratobasidiaceae</taxon>
        <taxon>Rhizoctonia</taxon>
        <taxon>Rhizoctonia solani AG-1</taxon>
    </lineage>
</organism>
<keyword evidence="1" id="KW-1133">Transmembrane helix</keyword>
<name>A0A0B7FEN2_THACB</name>
<accession>A0A0B7FEN2</accession>
<evidence type="ECO:0008006" key="4">
    <source>
        <dbReference type="Google" id="ProtNLM"/>
    </source>
</evidence>
<evidence type="ECO:0000313" key="2">
    <source>
        <dbReference type="EMBL" id="CEL54662.1"/>
    </source>
</evidence>
<dbReference type="Proteomes" id="UP000059188">
    <property type="component" value="Unassembled WGS sequence"/>
</dbReference>
<reference evidence="2 3" key="1">
    <citation type="submission" date="2014-11" db="EMBL/GenBank/DDBJ databases">
        <authorList>
            <person name="Wibberg Daniel"/>
        </authorList>
    </citation>
    <scope>NUCLEOTIDE SEQUENCE [LARGE SCALE GENOMIC DNA]</scope>
    <source>
        <strain evidence="2">Rhizoctonia solani AG1-IB 7/3/14</strain>
    </source>
</reference>
<evidence type="ECO:0000256" key="1">
    <source>
        <dbReference type="SAM" id="Phobius"/>
    </source>
</evidence>
<keyword evidence="3" id="KW-1185">Reference proteome</keyword>
<gene>
    <name evidence="2" type="ORF">RSOLAG1IB_11753</name>
</gene>
<evidence type="ECO:0000313" key="3">
    <source>
        <dbReference type="Proteomes" id="UP000059188"/>
    </source>
</evidence>
<proteinExistence type="predicted"/>
<protein>
    <recommendedName>
        <fullName evidence="4">Transmembrane protein</fullName>
    </recommendedName>
</protein>
<feature type="transmembrane region" description="Helical" evidence="1">
    <location>
        <begin position="66"/>
        <end position="86"/>
    </location>
</feature>